<evidence type="ECO:0000313" key="5">
    <source>
        <dbReference type="Proteomes" id="UP000792457"/>
    </source>
</evidence>
<dbReference type="PANTHER" id="PTHR20932:SF13">
    <property type="entry name" value="LD36653P"/>
    <property type="match status" value="1"/>
</dbReference>
<dbReference type="EMBL" id="KZ308307">
    <property type="protein sequence ID" value="KAG8227003.1"/>
    <property type="molecule type" value="Genomic_DNA"/>
</dbReference>
<comment type="caution">
    <text evidence="4">The sequence shown here is derived from an EMBL/GenBank/DDBJ whole genome shotgun (WGS) entry which is preliminary data.</text>
</comment>
<evidence type="ECO:0000259" key="3">
    <source>
        <dbReference type="PROSITE" id="PS51782"/>
    </source>
</evidence>
<gene>
    <name evidence="4" type="ORF">J437_LFUL000308</name>
</gene>
<name>A0A8K0K2X7_LADFU</name>
<dbReference type="PROSITE" id="PS51782">
    <property type="entry name" value="LYSM"/>
    <property type="match status" value="1"/>
</dbReference>
<feature type="transmembrane region" description="Helical" evidence="2">
    <location>
        <begin position="224"/>
        <end position="245"/>
    </location>
</feature>
<proteinExistence type="predicted"/>
<dbReference type="Proteomes" id="UP000792457">
    <property type="component" value="Unassembled WGS sequence"/>
</dbReference>
<dbReference type="SMART" id="SM00257">
    <property type="entry name" value="LysM"/>
    <property type="match status" value="1"/>
</dbReference>
<dbReference type="PANTHER" id="PTHR20932">
    <property type="entry name" value="LYSM AND PUTATIVE PEPTIDOGLYCAN-BINDING DOMAIN-CONTAINING PROTEIN"/>
    <property type="match status" value="1"/>
</dbReference>
<dbReference type="CDD" id="cd00118">
    <property type="entry name" value="LysM"/>
    <property type="match status" value="1"/>
</dbReference>
<dbReference type="InterPro" id="IPR045030">
    <property type="entry name" value="LYSM1-4"/>
</dbReference>
<dbReference type="SUPFAM" id="SSF54106">
    <property type="entry name" value="LysM domain"/>
    <property type="match status" value="1"/>
</dbReference>
<evidence type="ECO:0000313" key="4">
    <source>
        <dbReference type="EMBL" id="KAG8227003.1"/>
    </source>
</evidence>
<organism evidence="4 5">
    <name type="scientific">Ladona fulva</name>
    <name type="common">Scarce chaser dragonfly</name>
    <name type="synonym">Libellula fulva</name>
    <dbReference type="NCBI Taxonomy" id="123851"/>
    <lineage>
        <taxon>Eukaryota</taxon>
        <taxon>Metazoa</taxon>
        <taxon>Ecdysozoa</taxon>
        <taxon>Arthropoda</taxon>
        <taxon>Hexapoda</taxon>
        <taxon>Insecta</taxon>
        <taxon>Pterygota</taxon>
        <taxon>Palaeoptera</taxon>
        <taxon>Odonata</taxon>
        <taxon>Epiprocta</taxon>
        <taxon>Anisoptera</taxon>
        <taxon>Libelluloidea</taxon>
        <taxon>Libellulidae</taxon>
        <taxon>Ladona</taxon>
    </lineage>
</organism>
<accession>A0A8K0K2X7</accession>
<sequence length="254" mass="29035">MKRGSFFSVTKERKDSNKQKNKGISYRKGSYKDNQYVFFQPSESEDEGEEELFVLQAKRKPEKFVVRVLQPGDTLANIAVQYGYSVEELKRINHIHKDNEIFARTTLKVPMRIMETPAVHNLVKDSDDHPIQEEILEDHVELVNQVRTVSISDAYRASKQEGDDAEAARRFLASMDRDLARIRESALSKGQSTPYDFSLTEVGEDIIGPIPQNVKHKADSTLNWVRLLICSLLLGFIAPIIYVIYLAEETSKMP</sequence>
<dbReference type="InterPro" id="IPR036779">
    <property type="entry name" value="LysM_dom_sf"/>
</dbReference>
<feature type="region of interest" description="Disordered" evidence="1">
    <location>
        <begin position="1"/>
        <end position="26"/>
    </location>
</feature>
<protein>
    <recommendedName>
        <fullName evidence="3">LysM domain-containing protein</fullName>
    </recommendedName>
</protein>
<dbReference type="Pfam" id="PF01476">
    <property type="entry name" value="LysM"/>
    <property type="match status" value="1"/>
</dbReference>
<feature type="domain" description="LysM" evidence="3">
    <location>
        <begin position="65"/>
        <end position="109"/>
    </location>
</feature>
<dbReference type="AlphaFoldDB" id="A0A8K0K2X7"/>
<keyword evidence="2" id="KW-0812">Transmembrane</keyword>
<dbReference type="Gene3D" id="3.10.350.10">
    <property type="entry name" value="LysM domain"/>
    <property type="match status" value="1"/>
</dbReference>
<evidence type="ECO:0000256" key="2">
    <source>
        <dbReference type="SAM" id="Phobius"/>
    </source>
</evidence>
<keyword evidence="2" id="KW-1133">Transmembrane helix</keyword>
<dbReference type="InterPro" id="IPR018392">
    <property type="entry name" value="LysM"/>
</dbReference>
<dbReference type="OrthoDB" id="538216at2759"/>
<evidence type="ECO:0000256" key="1">
    <source>
        <dbReference type="SAM" id="MobiDB-lite"/>
    </source>
</evidence>
<keyword evidence="2" id="KW-0472">Membrane</keyword>
<reference evidence="4" key="1">
    <citation type="submission" date="2013-04" db="EMBL/GenBank/DDBJ databases">
        <authorList>
            <person name="Qu J."/>
            <person name="Murali S.C."/>
            <person name="Bandaranaike D."/>
            <person name="Bellair M."/>
            <person name="Blankenburg K."/>
            <person name="Chao H."/>
            <person name="Dinh H."/>
            <person name="Doddapaneni H."/>
            <person name="Downs B."/>
            <person name="Dugan-Rocha S."/>
            <person name="Elkadiri S."/>
            <person name="Gnanaolivu R.D."/>
            <person name="Hernandez B."/>
            <person name="Javaid M."/>
            <person name="Jayaseelan J.C."/>
            <person name="Lee S."/>
            <person name="Li M."/>
            <person name="Ming W."/>
            <person name="Munidasa M."/>
            <person name="Muniz J."/>
            <person name="Nguyen L."/>
            <person name="Ongeri F."/>
            <person name="Osuji N."/>
            <person name="Pu L.-L."/>
            <person name="Puazo M."/>
            <person name="Qu C."/>
            <person name="Quiroz J."/>
            <person name="Raj R."/>
            <person name="Weissenberger G."/>
            <person name="Xin Y."/>
            <person name="Zou X."/>
            <person name="Han Y."/>
            <person name="Richards S."/>
            <person name="Worley K."/>
            <person name="Muzny D."/>
            <person name="Gibbs R."/>
        </authorList>
    </citation>
    <scope>NUCLEOTIDE SEQUENCE</scope>
    <source>
        <strain evidence="4">Sampled in the wild</strain>
    </source>
</reference>
<keyword evidence="5" id="KW-1185">Reference proteome</keyword>
<reference evidence="4" key="2">
    <citation type="submission" date="2017-10" db="EMBL/GenBank/DDBJ databases">
        <title>Ladona fulva Genome sequencing and assembly.</title>
        <authorList>
            <person name="Murali S."/>
            <person name="Richards S."/>
            <person name="Bandaranaike D."/>
            <person name="Bellair M."/>
            <person name="Blankenburg K."/>
            <person name="Chao H."/>
            <person name="Dinh H."/>
            <person name="Doddapaneni H."/>
            <person name="Dugan-Rocha S."/>
            <person name="Elkadiri S."/>
            <person name="Gnanaolivu R."/>
            <person name="Hernandez B."/>
            <person name="Skinner E."/>
            <person name="Javaid M."/>
            <person name="Lee S."/>
            <person name="Li M."/>
            <person name="Ming W."/>
            <person name="Munidasa M."/>
            <person name="Muniz J."/>
            <person name="Nguyen L."/>
            <person name="Hughes D."/>
            <person name="Osuji N."/>
            <person name="Pu L.-L."/>
            <person name="Puazo M."/>
            <person name="Qu C."/>
            <person name="Quiroz J."/>
            <person name="Raj R."/>
            <person name="Weissenberger G."/>
            <person name="Xin Y."/>
            <person name="Zou X."/>
            <person name="Han Y."/>
            <person name="Worley K."/>
            <person name="Muzny D."/>
            <person name="Gibbs R."/>
        </authorList>
    </citation>
    <scope>NUCLEOTIDE SEQUENCE</scope>
    <source>
        <strain evidence="4">Sampled in the wild</strain>
    </source>
</reference>